<dbReference type="PANTHER" id="PTHR43384">
    <property type="entry name" value="SEPTUM SITE-DETERMINING PROTEIN MIND HOMOLOG, CHLOROPLASTIC-RELATED"/>
    <property type="match status" value="1"/>
</dbReference>
<protein>
    <submittedName>
        <fullName evidence="2">Putative ATP-binding protein MJ0547</fullName>
    </submittedName>
</protein>
<feature type="domain" description="CobQ/CobB/MinD/ParA nucleotide binding" evidence="1">
    <location>
        <begin position="5"/>
        <end position="212"/>
    </location>
</feature>
<dbReference type="RefSeq" id="WP_071907208.1">
    <property type="nucleotide sequence ID" value="NZ_LT607756.1"/>
</dbReference>
<dbReference type="InterPro" id="IPR027417">
    <property type="entry name" value="P-loop_NTPase"/>
</dbReference>
<evidence type="ECO:0000313" key="3">
    <source>
        <dbReference type="Proteomes" id="UP000094707"/>
    </source>
</evidence>
<dbReference type="Pfam" id="PF01656">
    <property type="entry name" value="CbiA"/>
    <property type="match status" value="1"/>
</dbReference>
<dbReference type="GO" id="GO:0009898">
    <property type="term" value="C:cytoplasmic side of plasma membrane"/>
    <property type="evidence" value="ECO:0007669"/>
    <property type="project" value="TreeGrafter"/>
</dbReference>
<dbReference type="KEGG" id="mcub:MCBB_1563"/>
<sequence length="259" mass="28803">MSRFIAFASGKGGVGRTALTFNMGVAMSLFGEEVVMLDTDLVMANMDVITGLLNPEVTLHDVLIREKSIDDCVYEINQGVRVVPTGIHFETLKHINPNYISWNKIMNEVSDYGNVFLMDLPAGINSNIFEGLPEETELILVTNSTMASVADALKIRILFNELNIDIVGFVLNMWYDDKFLLSPTEIESILEVPLLGIVPYDREMERAMAMGRSIVELNPSSPTSNAVMQLAADMLGKPYRPIEPDKEGILRKLKKFVGI</sequence>
<evidence type="ECO:0000313" key="2">
    <source>
        <dbReference type="EMBL" id="SCG86118.1"/>
    </source>
</evidence>
<dbReference type="GeneID" id="30412402"/>
<keyword evidence="2" id="KW-0547">Nucleotide-binding</keyword>
<dbReference type="InterPro" id="IPR010224">
    <property type="entry name" value="MinD_archaea"/>
</dbReference>
<dbReference type="GO" id="GO:0005829">
    <property type="term" value="C:cytosol"/>
    <property type="evidence" value="ECO:0007669"/>
    <property type="project" value="TreeGrafter"/>
</dbReference>
<dbReference type="OrthoDB" id="31168at2157"/>
<dbReference type="GO" id="GO:0051782">
    <property type="term" value="P:negative regulation of cell division"/>
    <property type="evidence" value="ECO:0007669"/>
    <property type="project" value="TreeGrafter"/>
</dbReference>
<dbReference type="EMBL" id="LT607756">
    <property type="protein sequence ID" value="SCG86118.1"/>
    <property type="molecule type" value="Genomic_DNA"/>
</dbReference>
<accession>A0A1D3L3I0</accession>
<dbReference type="NCBIfam" id="TIGR01969">
    <property type="entry name" value="minD_arch"/>
    <property type="match status" value="1"/>
</dbReference>
<dbReference type="Proteomes" id="UP000094707">
    <property type="component" value="Chromosome I"/>
</dbReference>
<reference evidence="2 3" key="1">
    <citation type="submission" date="2016-08" db="EMBL/GenBank/DDBJ databases">
        <authorList>
            <person name="Seilhamer J.J."/>
        </authorList>
    </citation>
    <scope>NUCLEOTIDE SEQUENCE [LARGE SCALE GENOMIC DNA]</scope>
    <source>
        <strain evidence="2">Buetzberg</strain>
    </source>
</reference>
<dbReference type="GO" id="GO:0005524">
    <property type="term" value="F:ATP binding"/>
    <property type="evidence" value="ECO:0007669"/>
    <property type="project" value="UniProtKB-KW"/>
</dbReference>
<dbReference type="AlphaFoldDB" id="A0A1D3L3I0"/>
<dbReference type="PANTHER" id="PTHR43384:SF10">
    <property type="entry name" value="ATPASE INVOLVED IN CHROMOSOME PARTITIONING, PARA_MIND FAMILY"/>
    <property type="match status" value="1"/>
</dbReference>
<proteinExistence type="predicted"/>
<dbReference type="SUPFAM" id="SSF52540">
    <property type="entry name" value="P-loop containing nucleoside triphosphate hydrolases"/>
    <property type="match status" value="1"/>
</dbReference>
<name>A0A1D3L3I0_9EURY</name>
<evidence type="ECO:0000259" key="1">
    <source>
        <dbReference type="Pfam" id="PF01656"/>
    </source>
</evidence>
<dbReference type="InterPro" id="IPR002586">
    <property type="entry name" value="CobQ/CobB/MinD/ParA_Nub-bd_dom"/>
</dbReference>
<dbReference type="Gene3D" id="3.40.50.300">
    <property type="entry name" value="P-loop containing nucleotide triphosphate hydrolases"/>
    <property type="match status" value="1"/>
</dbReference>
<keyword evidence="2" id="KW-0067">ATP-binding</keyword>
<gene>
    <name evidence="2" type="ORF">MCBB_1563</name>
</gene>
<dbReference type="PATRIC" id="fig|129848.4.peg.1596"/>
<dbReference type="STRING" id="118062.MCBB_1563"/>
<dbReference type="InterPro" id="IPR050625">
    <property type="entry name" value="ParA/MinD_ATPase"/>
</dbReference>
<dbReference type="GO" id="GO:0016887">
    <property type="term" value="F:ATP hydrolysis activity"/>
    <property type="evidence" value="ECO:0007669"/>
    <property type="project" value="TreeGrafter"/>
</dbReference>
<organism evidence="2 3">
    <name type="scientific">Methanobacterium congolense</name>
    <dbReference type="NCBI Taxonomy" id="118062"/>
    <lineage>
        <taxon>Archaea</taxon>
        <taxon>Methanobacteriati</taxon>
        <taxon>Methanobacteriota</taxon>
        <taxon>Methanomada group</taxon>
        <taxon>Methanobacteria</taxon>
        <taxon>Methanobacteriales</taxon>
        <taxon>Methanobacteriaceae</taxon>
        <taxon>Methanobacterium</taxon>
    </lineage>
</organism>
<keyword evidence="3" id="KW-1185">Reference proteome</keyword>